<evidence type="ECO:0000256" key="3">
    <source>
        <dbReference type="ARBA" id="ARBA00012281"/>
    </source>
</evidence>
<reference evidence="10 11" key="1">
    <citation type="submission" date="2023-09" db="EMBL/GenBank/DDBJ databases">
        <authorList>
            <person name="Rey-Velasco X."/>
        </authorList>
    </citation>
    <scope>NUCLEOTIDE SEQUENCE [LARGE SCALE GENOMIC DNA]</scope>
    <source>
        <strain evidence="10 11">W242</strain>
    </source>
</reference>
<evidence type="ECO:0000259" key="9">
    <source>
        <dbReference type="Pfam" id="PF00676"/>
    </source>
</evidence>
<sequence>MKKFTKQVYLDWYENMLFWRKFEDKLAQVYIKQKVRGFLHLYNGQEAVLAGALHAMDLSKDKMITAYRNHVQPIGMGVDPKKVMAELYGKGTGTSQGLGGSMHIFAPENGFYGGHGIVGGQIPLGAGLAFADKYKGNDAVTLTYMGDGATRQGSLHETFNLAMLWKLPVVFCVENNGYAMGTSVARTANHTDIYKLGLGYEMPCKAVDGMKPEVVAKEMDEAIQRARKGEGPTFLEIRTYRYRGHSMSDAQHYRTKDEVKKKQEEDPILYVLNHIYDKKWATEEEIKKIDKRVKDKVAECEKFAEESPYPEKNVMYDTVYEQEDYPFLPHKL</sequence>
<organism evidence="10 11">
    <name type="scientific">Patiriisocius hiemis</name>
    <dbReference type="NCBI Taxonomy" id="3075604"/>
    <lineage>
        <taxon>Bacteria</taxon>
        <taxon>Pseudomonadati</taxon>
        <taxon>Bacteroidota</taxon>
        <taxon>Flavobacteriia</taxon>
        <taxon>Flavobacteriales</taxon>
        <taxon>Flavobacteriaceae</taxon>
        <taxon>Patiriisocius</taxon>
    </lineage>
</organism>
<dbReference type="RefSeq" id="WP_311333871.1">
    <property type="nucleotide sequence ID" value="NZ_JAVRHZ010000009.1"/>
</dbReference>
<dbReference type="Gene3D" id="3.40.50.970">
    <property type="match status" value="1"/>
</dbReference>
<evidence type="ECO:0000256" key="5">
    <source>
        <dbReference type="ARBA" id="ARBA00023002"/>
    </source>
</evidence>
<evidence type="ECO:0000256" key="8">
    <source>
        <dbReference type="RuleBase" id="RU361139"/>
    </source>
</evidence>
<accession>A0ABU2YFF8</accession>
<dbReference type="EC" id="1.2.4.1" evidence="3 8"/>
<comment type="catalytic activity">
    <reaction evidence="8">
        <text>N(6)-[(R)-lipoyl]-L-lysyl-[protein] + pyruvate + H(+) = N(6)-[(R)-S(8)-acetyldihydrolipoyl]-L-lysyl-[protein] + CO2</text>
        <dbReference type="Rhea" id="RHEA:19189"/>
        <dbReference type="Rhea" id="RHEA-COMP:10474"/>
        <dbReference type="Rhea" id="RHEA-COMP:10478"/>
        <dbReference type="ChEBI" id="CHEBI:15361"/>
        <dbReference type="ChEBI" id="CHEBI:15378"/>
        <dbReference type="ChEBI" id="CHEBI:16526"/>
        <dbReference type="ChEBI" id="CHEBI:83099"/>
        <dbReference type="ChEBI" id="CHEBI:83111"/>
        <dbReference type="EC" id="1.2.4.1"/>
    </reaction>
</comment>
<dbReference type="Proteomes" id="UP001254488">
    <property type="component" value="Unassembled WGS sequence"/>
</dbReference>
<evidence type="ECO:0000256" key="4">
    <source>
        <dbReference type="ARBA" id="ARBA00014159"/>
    </source>
</evidence>
<proteinExistence type="predicted"/>
<dbReference type="PANTHER" id="PTHR11516">
    <property type="entry name" value="PYRUVATE DEHYDROGENASE E1 COMPONENT, ALPHA SUBUNIT BACTERIAL AND ORGANELLAR"/>
    <property type="match status" value="1"/>
</dbReference>
<comment type="caution">
    <text evidence="10">The sequence shown here is derived from an EMBL/GenBank/DDBJ whole genome shotgun (WGS) entry which is preliminary data.</text>
</comment>
<name>A0ABU2YFF8_9FLAO</name>
<dbReference type="PANTHER" id="PTHR11516:SF60">
    <property type="entry name" value="PYRUVATE DEHYDROGENASE E1 COMPONENT SUBUNIT ALPHA"/>
    <property type="match status" value="1"/>
</dbReference>
<dbReference type="SUPFAM" id="SSF52518">
    <property type="entry name" value="Thiamin diphosphate-binding fold (THDP-binding)"/>
    <property type="match status" value="1"/>
</dbReference>
<dbReference type="InterPro" id="IPR050642">
    <property type="entry name" value="PDH_E1_Alpha_Subunit"/>
</dbReference>
<keyword evidence="6 8" id="KW-0786">Thiamine pyrophosphate</keyword>
<protein>
    <recommendedName>
        <fullName evidence="4 8">Pyruvate dehydrogenase E1 component subunit alpha</fullName>
        <ecNumber evidence="3 8">1.2.4.1</ecNumber>
    </recommendedName>
</protein>
<gene>
    <name evidence="8 10" type="primary">pdhA</name>
    <name evidence="10" type="ORF">RM538_12980</name>
</gene>
<comment type="subunit">
    <text evidence="2 8">Heterodimer of an alpha and a beta chain.</text>
</comment>
<dbReference type="InterPro" id="IPR001017">
    <property type="entry name" value="DH_E1"/>
</dbReference>
<comment type="function">
    <text evidence="8">The pyruvate dehydrogenase complex catalyzes the overall conversion of pyruvate to acetyl-CoA and CO(2).</text>
</comment>
<evidence type="ECO:0000256" key="1">
    <source>
        <dbReference type="ARBA" id="ARBA00001964"/>
    </source>
</evidence>
<dbReference type="Pfam" id="PF00676">
    <property type="entry name" value="E1_dh"/>
    <property type="match status" value="1"/>
</dbReference>
<dbReference type="EMBL" id="JAVRHZ010000009">
    <property type="protein sequence ID" value="MDT0556925.1"/>
    <property type="molecule type" value="Genomic_DNA"/>
</dbReference>
<evidence type="ECO:0000256" key="6">
    <source>
        <dbReference type="ARBA" id="ARBA00023052"/>
    </source>
</evidence>
<keyword evidence="11" id="KW-1185">Reference proteome</keyword>
<dbReference type="InterPro" id="IPR017597">
    <property type="entry name" value="Pyrv_DH_E1_asu_subgrp-y"/>
</dbReference>
<evidence type="ECO:0000256" key="2">
    <source>
        <dbReference type="ARBA" id="ARBA00011870"/>
    </source>
</evidence>
<dbReference type="CDD" id="cd02000">
    <property type="entry name" value="TPP_E1_PDC_ADC_BCADC"/>
    <property type="match status" value="1"/>
</dbReference>
<evidence type="ECO:0000256" key="7">
    <source>
        <dbReference type="ARBA" id="ARBA00023317"/>
    </source>
</evidence>
<feature type="domain" description="Dehydrogenase E1 component" evidence="9">
    <location>
        <begin position="16"/>
        <end position="311"/>
    </location>
</feature>
<dbReference type="InterPro" id="IPR029061">
    <property type="entry name" value="THDP-binding"/>
</dbReference>
<keyword evidence="7 8" id="KW-0670">Pyruvate</keyword>
<evidence type="ECO:0000313" key="11">
    <source>
        <dbReference type="Proteomes" id="UP001254488"/>
    </source>
</evidence>
<dbReference type="NCBIfam" id="TIGR03182">
    <property type="entry name" value="PDH_E1_alph_y"/>
    <property type="match status" value="1"/>
</dbReference>
<comment type="cofactor">
    <cofactor evidence="1 8">
        <name>thiamine diphosphate</name>
        <dbReference type="ChEBI" id="CHEBI:58937"/>
    </cofactor>
</comment>
<evidence type="ECO:0000313" key="10">
    <source>
        <dbReference type="EMBL" id="MDT0556925.1"/>
    </source>
</evidence>
<keyword evidence="5 8" id="KW-0560">Oxidoreductase</keyword>